<protein>
    <recommendedName>
        <fullName evidence="1">N-acetyltransferase domain-containing protein</fullName>
    </recommendedName>
</protein>
<proteinExistence type="predicted"/>
<feature type="domain" description="N-acetyltransferase" evidence="1">
    <location>
        <begin position="2"/>
        <end position="151"/>
    </location>
</feature>
<dbReference type="PANTHER" id="PTHR43451">
    <property type="entry name" value="ACETYLTRANSFERASE (GNAT) FAMILY PROTEIN"/>
    <property type="match status" value="1"/>
</dbReference>
<dbReference type="PANTHER" id="PTHR43451:SF1">
    <property type="entry name" value="ACETYLTRANSFERASE"/>
    <property type="match status" value="1"/>
</dbReference>
<dbReference type="Gene3D" id="3.40.630.30">
    <property type="match status" value="1"/>
</dbReference>
<dbReference type="Pfam" id="PF13673">
    <property type="entry name" value="Acetyltransf_10"/>
    <property type="match status" value="1"/>
</dbReference>
<dbReference type="AlphaFoldDB" id="A0A0Q3K9D7"/>
<organism evidence="2 3">
    <name type="scientific">Chryseobacterium aquaticum</name>
    <dbReference type="NCBI Taxonomy" id="452084"/>
    <lineage>
        <taxon>Bacteria</taxon>
        <taxon>Pseudomonadati</taxon>
        <taxon>Bacteroidota</taxon>
        <taxon>Flavobacteriia</taxon>
        <taxon>Flavobacteriales</taxon>
        <taxon>Weeksellaceae</taxon>
        <taxon>Chryseobacterium group</taxon>
        <taxon>Chryseobacterium</taxon>
    </lineage>
</organism>
<dbReference type="EMBL" id="LLYZ01000005">
    <property type="protein sequence ID" value="KQK26267.1"/>
    <property type="molecule type" value="Genomic_DNA"/>
</dbReference>
<evidence type="ECO:0000259" key="1">
    <source>
        <dbReference type="PROSITE" id="PS51186"/>
    </source>
</evidence>
<dbReference type="SUPFAM" id="SSF55729">
    <property type="entry name" value="Acyl-CoA N-acyltransferases (Nat)"/>
    <property type="match status" value="1"/>
</dbReference>
<keyword evidence="3" id="KW-1185">Reference proteome</keyword>
<evidence type="ECO:0000313" key="3">
    <source>
        <dbReference type="Proteomes" id="UP000051682"/>
    </source>
</evidence>
<name>A0A0Q3K9D7_9FLAO</name>
<dbReference type="CDD" id="cd04301">
    <property type="entry name" value="NAT_SF"/>
    <property type="match status" value="1"/>
</dbReference>
<dbReference type="InterPro" id="IPR000182">
    <property type="entry name" value="GNAT_dom"/>
</dbReference>
<dbReference type="Proteomes" id="UP000051682">
    <property type="component" value="Unassembled WGS sequence"/>
</dbReference>
<gene>
    <name evidence="2" type="ORF">AR438_10190</name>
</gene>
<dbReference type="GO" id="GO:0016747">
    <property type="term" value="F:acyltransferase activity, transferring groups other than amino-acyl groups"/>
    <property type="evidence" value="ECO:0007669"/>
    <property type="project" value="InterPro"/>
</dbReference>
<dbReference type="InterPro" id="IPR052564">
    <property type="entry name" value="N-acetyltrans/Recomb-assoc"/>
</dbReference>
<reference evidence="2 3" key="1">
    <citation type="submission" date="2015-10" db="EMBL/GenBank/DDBJ databases">
        <title>Chryseobacterium aquaticum genome.</title>
        <authorList>
            <person name="Newman J.D."/>
            <person name="Ferguson M.B."/>
            <person name="Miller J.R."/>
        </authorList>
    </citation>
    <scope>NUCLEOTIDE SEQUENCE [LARGE SCALE GENOMIC DNA]</scope>
    <source>
        <strain evidence="2 3">KCTC 12483</strain>
    </source>
</reference>
<sequence>MLKIVKANPEDDKILSEITKKSKAHWGYSDEQMEKWSQDLTITKDYIKKSKVYKLSLNNKIIAYYSYFNVNENTVKLDNLFVVPEEMGKGYGKMLMNDCINKTKKEKTAMIILEADPNAEKFYEGFGFLKISQIETSIKNRFLPVMELKLD</sequence>
<dbReference type="STRING" id="452084.AR438_10190"/>
<accession>A0A0Q3K9D7</accession>
<dbReference type="PROSITE" id="PS51186">
    <property type="entry name" value="GNAT"/>
    <property type="match status" value="1"/>
</dbReference>
<dbReference type="InterPro" id="IPR016181">
    <property type="entry name" value="Acyl_CoA_acyltransferase"/>
</dbReference>
<evidence type="ECO:0000313" key="2">
    <source>
        <dbReference type="EMBL" id="KQK26267.1"/>
    </source>
</evidence>
<comment type="caution">
    <text evidence="2">The sequence shown here is derived from an EMBL/GenBank/DDBJ whole genome shotgun (WGS) entry which is preliminary data.</text>
</comment>